<reference evidence="3 4" key="1">
    <citation type="journal article" date="2020" name="ISME J.">
        <title>Uncovering the hidden diversity of litter-decomposition mechanisms in mushroom-forming fungi.</title>
        <authorList>
            <person name="Floudas D."/>
            <person name="Bentzer J."/>
            <person name="Ahren D."/>
            <person name="Johansson T."/>
            <person name="Persson P."/>
            <person name="Tunlid A."/>
        </authorList>
    </citation>
    <scope>NUCLEOTIDE SEQUENCE [LARGE SCALE GENOMIC DNA]</scope>
    <source>
        <strain evidence="3 4">CBS 146.42</strain>
    </source>
</reference>
<dbReference type="EMBL" id="JAACJO010000006">
    <property type="protein sequence ID" value="KAF5357054.1"/>
    <property type="molecule type" value="Genomic_DNA"/>
</dbReference>
<dbReference type="PANTHER" id="PTHR32419">
    <property type="entry name" value="GLUTATHIONYL-HYDROQUINONE REDUCTASE"/>
    <property type="match status" value="1"/>
</dbReference>
<feature type="region of interest" description="Disordered" evidence="1">
    <location>
        <begin position="61"/>
        <end position="97"/>
    </location>
</feature>
<gene>
    <name evidence="3" type="ORF">D9756_006714</name>
</gene>
<evidence type="ECO:0000259" key="2">
    <source>
        <dbReference type="PROSITE" id="PS50405"/>
    </source>
</evidence>
<organism evidence="3 4">
    <name type="scientific">Leucocoprinus leucothites</name>
    <dbReference type="NCBI Taxonomy" id="201217"/>
    <lineage>
        <taxon>Eukaryota</taxon>
        <taxon>Fungi</taxon>
        <taxon>Dikarya</taxon>
        <taxon>Basidiomycota</taxon>
        <taxon>Agaricomycotina</taxon>
        <taxon>Agaricomycetes</taxon>
        <taxon>Agaricomycetidae</taxon>
        <taxon>Agaricales</taxon>
        <taxon>Agaricineae</taxon>
        <taxon>Agaricaceae</taxon>
        <taxon>Leucocoprinus</taxon>
    </lineage>
</organism>
<dbReference type="InterPro" id="IPR036249">
    <property type="entry name" value="Thioredoxin-like_sf"/>
</dbReference>
<name>A0A8H5LH89_9AGAR</name>
<dbReference type="Pfam" id="PF13410">
    <property type="entry name" value="GST_C_2"/>
    <property type="match status" value="1"/>
</dbReference>
<dbReference type="GO" id="GO:0005737">
    <property type="term" value="C:cytoplasm"/>
    <property type="evidence" value="ECO:0007669"/>
    <property type="project" value="TreeGrafter"/>
</dbReference>
<dbReference type="InterPro" id="IPR004045">
    <property type="entry name" value="Glutathione_S-Trfase_N"/>
</dbReference>
<dbReference type="PANTHER" id="PTHR32419:SF6">
    <property type="entry name" value="GLUTATHIONE S-TRANSFERASE OMEGA-LIKE 1-RELATED"/>
    <property type="match status" value="1"/>
</dbReference>
<accession>A0A8H5LH89</accession>
<dbReference type="Gene3D" id="1.20.1050.10">
    <property type="match status" value="1"/>
</dbReference>
<sequence>MHISRAGALVRTLNCFDIITKTGSSPARACPSLSLVHELSHGSIYKPHSTRVQTFSTAVPRPLPPTLSSSLPLKKPESLRSPFKRNMSSTKDVTHHSDITKMKNEKDGSWKRKDSVFRSFIARGSKFEPEADRYHLYVSYACPWATRALIMRKLKGLEDFIPVTVVSPRMGSNGWPFFNADAYPGADVDTLNHAEHVKDLYFKAQSDYDGKFTVPLLWDKKLNTIVNNESSELIRMFNSEFNHLLPKEKASLDFYPEELRSRIDELNEWIYPNINTPAAWMIPATCMNLTPQFSSTDGVYRAGFAASQEAYEAAVTDVFNALDKVEKLLEGKDYLVGDRLTEADIRLWVTIVRFDPVYVGHFKCNLRTIRDGYPAIELWLRKLYWNSDAFKSSTNFDHIKTHYYWSHRMINGHGVVPLGPIPNIRPL</sequence>
<dbReference type="Gene3D" id="3.40.30.10">
    <property type="entry name" value="Glutaredoxin"/>
    <property type="match status" value="1"/>
</dbReference>
<feature type="domain" description="GST C-terminal" evidence="2">
    <location>
        <begin position="256"/>
        <end position="403"/>
    </location>
</feature>
<dbReference type="PROSITE" id="PS50405">
    <property type="entry name" value="GST_CTER"/>
    <property type="match status" value="1"/>
</dbReference>
<dbReference type="CDD" id="cd03190">
    <property type="entry name" value="GST_C_Omega_like"/>
    <property type="match status" value="1"/>
</dbReference>
<evidence type="ECO:0000256" key="1">
    <source>
        <dbReference type="SAM" id="MobiDB-lite"/>
    </source>
</evidence>
<dbReference type="InterPro" id="IPR047047">
    <property type="entry name" value="GST_Omega-like_C"/>
</dbReference>
<dbReference type="SUPFAM" id="SSF52833">
    <property type="entry name" value="Thioredoxin-like"/>
    <property type="match status" value="1"/>
</dbReference>
<evidence type="ECO:0000313" key="3">
    <source>
        <dbReference type="EMBL" id="KAF5357054.1"/>
    </source>
</evidence>
<dbReference type="GO" id="GO:0004364">
    <property type="term" value="F:glutathione transferase activity"/>
    <property type="evidence" value="ECO:0007669"/>
    <property type="project" value="InterPro"/>
</dbReference>
<dbReference type="OrthoDB" id="2309723at2759"/>
<dbReference type="AlphaFoldDB" id="A0A8H5LH89"/>
<protein>
    <recommendedName>
        <fullName evidence="2">GST C-terminal domain-containing protein</fullName>
    </recommendedName>
</protein>
<keyword evidence="4" id="KW-1185">Reference proteome</keyword>
<dbReference type="SUPFAM" id="SSF47616">
    <property type="entry name" value="GST C-terminal domain-like"/>
    <property type="match status" value="1"/>
</dbReference>
<proteinExistence type="predicted"/>
<evidence type="ECO:0000313" key="4">
    <source>
        <dbReference type="Proteomes" id="UP000559027"/>
    </source>
</evidence>
<dbReference type="InterPro" id="IPR036282">
    <property type="entry name" value="Glutathione-S-Trfase_C_sf"/>
</dbReference>
<dbReference type="InterPro" id="IPR016639">
    <property type="entry name" value="GST_Omega/GSH"/>
</dbReference>
<dbReference type="Pfam" id="PF13409">
    <property type="entry name" value="GST_N_2"/>
    <property type="match status" value="1"/>
</dbReference>
<comment type="caution">
    <text evidence="3">The sequence shown here is derived from an EMBL/GenBank/DDBJ whole genome shotgun (WGS) entry which is preliminary data.</text>
</comment>
<dbReference type="Proteomes" id="UP000559027">
    <property type="component" value="Unassembled WGS sequence"/>
</dbReference>
<dbReference type="InterPro" id="IPR010987">
    <property type="entry name" value="Glutathione-S-Trfase_C-like"/>
</dbReference>